<reference evidence="6 7" key="1">
    <citation type="journal article" date="2024" name="bioRxiv">
        <title>A reference genome for Trichogramma kaykai: A tiny desert-dwelling parasitoid wasp with competing sex-ratio distorters.</title>
        <authorList>
            <person name="Culotta J."/>
            <person name="Lindsey A.R."/>
        </authorList>
    </citation>
    <scope>NUCLEOTIDE SEQUENCE [LARGE SCALE GENOMIC DNA]</scope>
    <source>
        <strain evidence="6 7">KSX58</strain>
    </source>
</reference>
<keyword evidence="1" id="KW-0479">Metal-binding</keyword>
<feature type="region of interest" description="Disordered" evidence="4">
    <location>
        <begin position="69"/>
        <end position="103"/>
    </location>
</feature>
<dbReference type="SUPFAM" id="SSF57903">
    <property type="entry name" value="FYVE/PHD zinc finger"/>
    <property type="match status" value="1"/>
</dbReference>
<evidence type="ECO:0000256" key="2">
    <source>
        <dbReference type="ARBA" id="ARBA00022771"/>
    </source>
</evidence>
<dbReference type="Proteomes" id="UP001627154">
    <property type="component" value="Unassembled WGS sequence"/>
</dbReference>
<gene>
    <name evidence="6" type="ORF">TKK_018896</name>
</gene>
<evidence type="ECO:0000256" key="1">
    <source>
        <dbReference type="ARBA" id="ARBA00022723"/>
    </source>
</evidence>
<feature type="domain" description="Zinc finger PHD-type" evidence="5">
    <location>
        <begin position="9"/>
        <end position="51"/>
    </location>
</feature>
<sequence>MESVSSGDLCTVCKGDLERRGKVQCSRCTTSAHKSCLPAPTPKPYICTRCSASAARVSSAIMKALKAKSGLTAGASPSDRCTPPVKKLVKRSRSSPPSTSTEKIVKMSRTDQRVTLPADGEGAPAWFRAYEKRLNGTLGEIRGRIDSLDARFGALDTRVEEIARQQCEQRGLIAENKLEIRKLDQRVSSEITDLRGCLTNNLNEITALRGDLNAASHPVSAAHLDLLSSADLCEVRIAGIPSEVETDSFKTAELVLDALELSRLAPLILKVRSWLPRTQASANAATASTSTGITKRTMVVRRASAGARDVLLAAAPRLRLLPIGPIFGIEHDGPDRLHMSTILPGPLYELFKKCQTTSRALKYLPPIARGLRIFIRQSRKSTLIPIVSEADLAKLNPHTS</sequence>
<proteinExistence type="predicted"/>
<dbReference type="InterPro" id="IPR001965">
    <property type="entry name" value="Znf_PHD"/>
</dbReference>
<dbReference type="InterPro" id="IPR011011">
    <property type="entry name" value="Znf_FYVE_PHD"/>
</dbReference>
<dbReference type="CDD" id="cd15489">
    <property type="entry name" value="PHD_SF"/>
    <property type="match status" value="1"/>
</dbReference>
<keyword evidence="2" id="KW-0863">Zinc-finger</keyword>
<evidence type="ECO:0000313" key="7">
    <source>
        <dbReference type="Proteomes" id="UP001627154"/>
    </source>
</evidence>
<accession>A0ABD2VYZ5</accession>
<dbReference type="AlphaFoldDB" id="A0ABD2VYZ5"/>
<dbReference type="GO" id="GO:0008270">
    <property type="term" value="F:zinc ion binding"/>
    <property type="evidence" value="ECO:0007669"/>
    <property type="project" value="UniProtKB-KW"/>
</dbReference>
<keyword evidence="7" id="KW-1185">Reference proteome</keyword>
<evidence type="ECO:0000256" key="4">
    <source>
        <dbReference type="SAM" id="MobiDB-lite"/>
    </source>
</evidence>
<organism evidence="6 7">
    <name type="scientific">Trichogramma kaykai</name>
    <dbReference type="NCBI Taxonomy" id="54128"/>
    <lineage>
        <taxon>Eukaryota</taxon>
        <taxon>Metazoa</taxon>
        <taxon>Ecdysozoa</taxon>
        <taxon>Arthropoda</taxon>
        <taxon>Hexapoda</taxon>
        <taxon>Insecta</taxon>
        <taxon>Pterygota</taxon>
        <taxon>Neoptera</taxon>
        <taxon>Endopterygota</taxon>
        <taxon>Hymenoptera</taxon>
        <taxon>Apocrita</taxon>
        <taxon>Proctotrupomorpha</taxon>
        <taxon>Chalcidoidea</taxon>
        <taxon>Trichogrammatidae</taxon>
        <taxon>Trichogramma</taxon>
    </lineage>
</organism>
<protein>
    <recommendedName>
        <fullName evidence="5">Zinc finger PHD-type domain-containing protein</fullName>
    </recommendedName>
</protein>
<evidence type="ECO:0000259" key="5">
    <source>
        <dbReference type="SMART" id="SM00249"/>
    </source>
</evidence>
<comment type="caution">
    <text evidence="6">The sequence shown here is derived from an EMBL/GenBank/DDBJ whole genome shotgun (WGS) entry which is preliminary data.</text>
</comment>
<evidence type="ECO:0000256" key="3">
    <source>
        <dbReference type="ARBA" id="ARBA00022833"/>
    </source>
</evidence>
<dbReference type="EMBL" id="JBJJXI010000155">
    <property type="protein sequence ID" value="KAL3385526.1"/>
    <property type="molecule type" value="Genomic_DNA"/>
</dbReference>
<keyword evidence="3" id="KW-0862">Zinc</keyword>
<dbReference type="SMART" id="SM00249">
    <property type="entry name" value="PHD"/>
    <property type="match status" value="1"/>
</dbReference>
<evidence type="ECO:0000313" key="6">
    <source>
        <dbReference type="EMBL" id="KAL3385526.1"/>
    </source>
</evidence>
<dbReference type="Gene3D" id="3.30.40.10">
    <property type="entry name" value="Zinc/RING finger domain, C3HC4 (zinc finger)"/>
    <property type="match status" value="1"/>
</dbReference>
<name>A0ABD2VYZ5_9HYME</name>
<dbReference type="InterPro" id="IPR013083">
    <property type="entry name" value="Znf_RING/FYVE/PHD"/>
</dbReference>